<dbReference type="AlphaFoldDB" id="A0A8X7QUT2"/>
<name>A0A8X7QUT2_BRACI</name>
<accession>A0A8X7QUT2</accession>
<dbReference type="OrthoDB" id="10417798at2759"/>
<sequence>MLKLTAGRSDGGAGTGGTFWEVEEEDGGSGGRLDWTNGEEDGMGIEGRIELRWMAGRMVPGPDWNPPFILFSISSMLIGTIGKDESYHCESFGFSQSFLMSEESVDHWVVVAARMVGGV</sequence>
<feature type="region of interest" description="Disordered" evidence="1">
    <location>
        <begin position="1"/>
        <end position="41"/>
    </location>
</feature>
<protein>
    <submittedName>
        <fullName evidence="2">Uncharacterized protein</fullName>
    </submittedName>
</protein>
<evidence type="ECO:0000313" key="2">
    <source>
        <dbReference type="EMBL" id="KAG2276312.1"/>
    </source>
</evidence>
<comment type="caution">
    <text evidence="2">The sequence shown here is derived from an EMBL/GenBank/DDBJ whole genome shotgun (WGS) entry which is preliminary data.</text>
</comment>
<gene>
    <name evidence="2" type="ORF">Bca52824_058867</name>
</gene>
<proteinExistence type="predicted"/>
<dbReference type="Proteomes" id="UP000886595">
    <property type="component" value="Unassembled WGS sequence"/>
</dbReference>
<keyword evidence="3" id="KW-1185">Reference proteome</keyword>
<evidence type="ECO:0000313" key="3">
    <source>
        <dbReference type="Proteomes" id="UP000886595"/>
    </source>
</evidence>
<organism evidence="2 3">
    <name type="scientific">Brassica carinata</name>
    <name type="common">Ethiopian mustard</name>
    <name type="synonym">Abyssinian cabbage</name>
    <dbReference type="NCBI Taxonomy" id="52824"/>
    <lineage>
        <taxon>Eukaryota</taxon>
        <taxon>Viridiplantae</taxon>
        <taxon>Streptophyta</taxon>
        <taxon>Embryophyta</taxon>
        <taxon>Tracheophyta</taxon>
        <taxon>Spermatophyta</taxon>
        <taxon>Magnoliopsida</taxon>
        <taxon>eudicotyledons</taxon>
        <taxon>Gunneridae</taxon>
        <taxon>Pentapetalae</taxon>
        <taxon>rosids</taxon>
        <taxon>malvids</taxon>
        <taxon>Brassicales</taxon>
        <taxon>Brassicaceae</taxon>
        <taxon>Brassiceae</taxon>
        <taxon>Brassica</taxon>
    </lineage>
</organism>
<reference evidence="2 3" key="1">
    <citation type="submission" date="2020-02" db="EMBL/GenBank/DDBJ databases">
        <authorList>
            <person name="Ma Q."/>
            <person name="Huang Y."/>
            <person name="Song X."/>
            <person name="Pei D."/>
        </authorList>
    </citation>
    <scope>NUCLEOTIDE SEQUENCE [LARGE SCALE GENOMIC DNA]</scope>
    <source>
        <strain evidence="2">Sxm20200214</strain>
        <tissue evidence="2">Leaf</tissue>
    </source>
</reference>
<dbReference type="EMBL" id="JAAMPC010000012">
    <property type="protein sequence ID" value="KAG2276312.1"/>
    <property type="molecule type" value="Genomic_DNA"/>
</dbReference>
<evidence type="ECO:0000256" key="1">
    <source>
        <dbReference type="SAM" id="MobiDB-lite"/>
    </source>
</evidence>